<dbReference type="CDD" id="cd18186">
    <property type="entry name" value="BTB_POZ_ZBTB_KLHL-like"/>
    <property type="match status" value="1"/>
</dbReference>
<dbReference type="InterPro" id="IPR011333">
    <property type="entry name" value="SKP1/BTB/POZ_sf"/>
</dbReference>
<gene>
    <name evidence="2" type="ORF">UCDDA912_g02919</name>
</gene>
<dbReference type="Pfam" id="PF00651">
    <property type="entry name" value="BTB"/>
    <property type="match status" value="1"/>
</dbReference>
<keyword evidence="3" id="KW-1185">Reference proteome</keyword>
<dbReference type="SUPFAM" id="SSF54695">
    <property type="entry name" value="POZ domain"/>
    <property type="match status" value="1"/>
</dbReference>
<dbReference type="AlphaFoldDB" id="A0A0G2HQB2"/>
<reference evidence="2 3" key="2">
    <citation type="submission" date="2015-05" db="EMBL/GenBank/DDBJ databases">
        <authorList>
            <person name="Morales-Cruz A."/>
            <person name="Amrine K.C."/>
            <person name="Cantu D."/>
        </authorList>
    </citation>
    <scope>NUCLEOTIDE SEQUENCE [LARGE SCALE GENOMIC DNA]</scope>
    <source>
        <strain evidence="2">DA912</strain>
    </source>
</reference>
<reference evidence="2 3" key="1">
    <citation type="submission" date="2015-05" db="EMBL/GenBank/DDBJ databases">
        <title>Distinctive expansion of gene families associated with plant cell wall degradation and secondary metabolism in the genomes of grapevine trunk pathogens.</title>
        <authorList>
            <person name="Lawrence D.P."/>
            <person name="Travadon R."/>
            <person name="Rolshausen P.E."/>
            <person name="Baumgartner K."/>
        </authorList>
    </citation>
    <scope>NUCLEOTIDE SEQUENCE [LARGE SCALE GENOMIC DNA]</scope>
    <source>
        <strain evidence="2">DA912</strain>
    </source>
</reference>
<feature type="domain" description="BTB" evidence="1">
    <location>
        <begin position="34"/>
        <end position="97"/>
    </location>
</feature>
<evidence type="ECO:0000313" key="3">
    <source>
        <dbReference type="Proteomes" id="UP000034680"/>
    </source>
</evidence>
<accession>A0A0G2HQB2</accession>
<dbReference type="EMBL" id="LCUC01000097">
    <property type="protein sequence ID" value="KKY37083.1"/>
    <property type="molecule type" value="Genomic_DNA"/>
</dbReference>
<dbReference type="OrthoDB" id="6359816at2759"/>
<dbReference type="Proteomes" id="UP000034680">
    <property type="component" value="Unassembled WGS sequence"/>
</dbReference>
<comment type="caution">
    <text evidence="2">The sequence shown here is derived from an EMBL/GenBank/DDBJ whole genome shotgun (WGS) entry which is preliminary data.</text>
</comment>
<name>A0A0G2HQB2_9PEZI</name>
<organism evidence="2 3">
    <name type="scientific">Diaporthe ampelina</name>
    <dbReference type="NCBI Taxonomy" id="1214573"/>
    <lineage>
        <taxon>Eukaryota</taxon>
        <taxon>Fungi</taxon>
        <taxon>Dikarya</taxon>
        <taxon>Ascomycota</taxon>
        <taxon>Pezizomycotina</taxon>
        <taxon>Sordariomycetes</taxon>
        <taxon>Sordariomycetidae</taxon>
        <taxon>Diaporthales</taxon>
        <taxon>Diaporthaceae</taxon>
        <taxon>Diaporthe</taxon>
    </lineage>
</organism>
<dbReference type="InterPro" id="IPR000210">
    <property type="entry name" value="BTB/POZ_dom"/>
</dbReference>
<evidence type="ECO:0000259" key="1">
    <source>
        <dbReference type="PROSITE" id="PS50097"/>
    </source>
</evidence>
<dbReference type="Gene3D" id="3.30.710.10">
    <property type="entry name" value="Potassium Channel Kv1.1, Chain A"/>
    <property type="match status" value="1"/>
</dbReference>
<protein>
    <recommendedName>
        <fullName evidence="1">BTB domain-containing protein</fullName>
    </recommendedName>
</protein>
<evidence type="ECO:0000313" key="2">
    <source>
        <dbReference type="EMBL" id="KKY37083.1"/>
    </source>
</evidence>
<dbReference type="PROSITE" id="PS50097">
    <property type="entry name" value="BTB"/>
    <property type="match status" value="1"/>
</dbReference>
<sequence length="327" mass="36289">MPAKRKTDKVDVDTTRQKFQKRGDLDIYHRATQSDCALTVGGSRILVHKAILISRSRRFQELLPSSRKGPVDHRGRALVEIDSHDVRSVRLVVEFIYGTGSVEMMEYPSEEQPTIQDCILLYSLGHDFGIAGMAAYATRHLGMYLSRKLRDICIYPVVPGAIEAVAPRAFVDDLEAGVTAVYKAAPPGGAANQDDPNHPRRMLIDFVVAARDVLLRDARLRLDVDQDMLPAAFLKDVLLAQFGRACQTPWMKRLMARPTEKKQQQKKTRHCAGCGGGIAKGETAVFNPWSAPSLAQRYAQVCCEECAEGMDDKGAGVEWGVFDETKQ</sequence>
<dbReference type="SMART" id="SM00225">
    <property type="entry name" value="BTB"/>
    <property type="match status" value="1"/>
</dbReference>
<proteinExistence type="predicted"/>